<dbReference type="SUPFAM" id="SSF55785">
    <property type="entry name" value="PYP-like sensor domain (PAS domain)"/>
    <property type="match status" value="1"/>
</dbReference>
<dbReference type="InterPro" id="IPR000014">
    <property type="entry name" value="PAS"/>
</dbReference>
<reference evidence="6" key="1">
    <citation type="submission" date="2016-10" db="EMBL/GenBank/DDBJ databases">
        <authorList>
            <person name="Varghese N."/>
            <person name="Submissions S."/>
        </authorList>
    </citation>
    <scope>NUCLEOTIDE SEQUENCE [LARGE SCALE GENOMIC DNA]</scope>
    <source>
        <strain evidence="6">DSM 8344</strain>
    </source>
</reference>
<feature type="transmembrane region" description="Helical" evidence="1">
    <location>
        <begin position="12"/>
        <end position="34"/>
    </location>
</feature>
<dbReference type="Proteomes" id="UP000198656">
    <property type="component" value="Unassembled WGS sequence"/>
</dbReference>
<gene>
    <name evidence="5" type="ORF">SAMN05443529_12080</name>
</gene>
<dbReference type="Gene3D" id="3.30.70.270">
    <property type="match status" value="1"/>
</dbReference>
<dbReference type="SMART" id="SM00267">
    <property type="entry name" value="GGDEF"/>
    <property type="match status" value="1"/>
</dbReference>
<dbReference type="CDD" id="cd01949">
    <property type="entry name" value="GGDEF"/>
    <property type="match status" value="1"/>
</dbReference>
<dbReference type="OrthoDB" id="9783388at2"/>
<dbReference type="InterPro" id="IPR029787">
    <property type="entry name" value="Nucleotide_cyclase"/>
</dbReference>
<dbReference type="Pfam" id="PF00990">
    <property type="entry name" value="GGDEF"/>
    <property type="match status" value="1"/>
</dbReference>
<evidence type="ECO:0000259" key="2">
    <source>
        <dbReference type="PROSITE" id="PS50112"/>
    </source>
</evidence>
<feature type="transmembrane region" description="Helical" evidence="1">
    <location>
        <begin position="46"/>
        <end position="66"/>
    </location>
</feature>
<keyword evidence="6" id="KW-1185">Reference proteome</keyword>
<dbReference type="CDD" id="cd00130">
    <property type="entry name" value="PAS"/>
    <property type="match status" value="1"/>
</dbReference>
<proteinExistence type="predicted"/>
<dbReference type="NCBIfam" id="TIGR00254">
    <property type="entry name" value="GGDEF"/>
    <property type="match status" value="1"/>
</dbReference>
<organism evidence="5 6">
    <name type="scientific">Desulfosporosinus hippei DSM 8344</name>
    <dbReference type="NCBI Taxonomy" id="1121419"/>
    <lineage>
        <taxon>Bacteria</taxon>
        <taxon>Bacillati</taxon>
        <taxon>Bacillota</taxon>
        <taxon>Clostridia</taxon>
        <taxon>Eubacteriales</taxon>
        <taxon>Desulfitobacteriaceae</taxon>
        <taxon>Desulfosporosinus</taxon>
    </lineage>
</organism>
<dbReference type="SUPFAM" id="SSF55073">
    <property type="entry name" value="Nucleotide cyclase"/>
    <property type="match status" value="1"/>
</dbReference>
<dbReference type="GO" id="GO:0052621">
    <property type="term" value="F:diguanylate cyclase activity"/>
    <property type="evidence" value="ECO:0007669"/>
    <property type="project" value="TreeGrafter"/>
</dbReference>
<feature type="domain" description="PAS" evidence="2">
    <location>
        <begin position="231"/>
        <end position="276"/>
    </location>
</feature>
<dbReference type="InterPro" id="IPR000700">
    <property type="entry name" value="PAS-assoc_C"/>
</dbReference>
<dbReference type="InterPro" id="IPR001610">
    <property type="entry name" value="PAC"/>
</dbReference>
<dbReference type="GO" id="GO:0005886">
    <property type="term" value="C:plasma membrane"/>
    <property type="evidence" value="ECO:0007669"/>
    <property type="project" value="TreeGrafter"/>
</dbReference>
<dbReference type="EMBL" id="FNCP01000020">
    <property type="protein sequence ID" value="SDH85729.1"/>
    <property type="molecule type" value="Genomic_DNA"/>
</dbReference>
<dbReference type="NCBIfam" id="TIGR00229">
    <property type="entry name" value="sensory_box"/>
    <property type="match status" value="1"/>
</dbReference>
<dbReference type="PANTHER" id="PTHR45138:SF9">
    <property type="entry name" value="DIGUANYLATE CYCLASE DGCM-RELATED"/>
    <property type="match status" value="1"/>
</dbReference>
<evidence type="ECO:0000259" key="3">
    <source>
        <dbReference type="PROSITE" id="PS50113"/>
    </source>
</evidence>
<dbReference type="STRING" id="1121419.SAMN05443529_12080"/>
<evidence type="ECO:0000259" key="4">
    <source>
        <dbReference type="PROSITE" id="PS50887"/>
    </source>
</evidence>
<dbReference type="GO" id="GO:1902201">
    <property type="term" value="P:negative regulation of bacterial-type flagellum-dependent cell motility"/>
    <property type="evidence" value="ECO:0007669"/>
    <property type="project" value="TreeGrafter"/>
</dbReference>
<feature type="transmembrane region" description="Helical" evidence="1">
    <location>
        <begin position="132"/>
        <end position="151"/>
    </location>
</feature>
<dbReference type="AlphaFoldDB" id="A0A1G8FUA9"/>
<feature type="transmembrane region" description="Helical" evidence="1">
    <location>
        <begin position="163"/>
        <end position="185"/>
    </location>
</feature>
<evidence type="ECO:0000313" key="6">
    <source>
        <dbReference type="Proteomes" id="UP000198656"/>
    </source>
</evidence>
<dbReference type="PROSITE" id="PS50112">
    <property type="entry name" value="PAS"/>
    <property type="match status" value="1"/>
</dbReference>
<dbReference type="InterPro" id="IPR035965">
    <property type="entry name" value="PAS-like_dom_sf"/>
</dbReference>
<evidence type="ECO:0000313" key="5">
    <source>
        <dbReference type="EMBL" id="SDH85729.1"/>
    </source>
</evidence>
<dbReference type="InterPro" id="IPR043128">
    <property type="entry name" value="Rev_trsase/Diguanyl_cyclase"/>
</dbReference>
<dbReference type="GO" id="GO:0043709">
    <property type="term" value="P:cell adhesion involved in single-species biofilm formation"/>
    <property type="evidence" value="ECO:0007669"/>
    <property type="project" value="TreeGrafter"/>
</dbReference>
<accession>A0A1G8FUA9</accession>
<dbReference type="InterPro" id="IPR000160">
    <property type="entry name" value="GGDEF_dom"/>
</dbReference>
<dbReference type="FunFam" id="3.30.70.270:FF:000001">
    <property type="entry name" value="Diguanylate cyclase domain protein"/>
    <property type="match status" value="1"/>
</dbReference>
<dbReference type="Pfam" id="PF13426">
    <property type="entry name" value="PAS_9"/>
    <property type="match status" value="1"/>
</dbReference>
<name>A0A1G8FUA9_9FIRM</name>
<keyword evidence="1" id="KW-0472">Membrane</keyword>
<evidence type="ECO:0000256" key="1">
    <source>
        <dbReference type="SAM" id="Phobius"/>
    </source>
</evidence>
<feature type="domain" description="GGDEF" evidence="4">
    <location>
        <begin position="400"/>
        <end position="537"/>
    </location>
</feature>
<protein>
    <submittedName>
        <fullName evidence="5">PAS domain S-box-containing protein/diguanylate cyclase (GGDEF) domain-containing protein</fullName>
    </submittedName>
</protein>
<sequence length="540" mass="60582">MSRPLKGGVFIKLDILTLAFILSFTLVTQVIALFLQYRVNKSYSGIGWWLLGSSLMALGFIFMPLLTVKSLEMLARIANPLVVLGHIFLYIGILQFLNKKLNQWIPISIFLVSTLSYYYYMYFNNDISARTVVVQATIAIISFMTAFQLFFKKDRLISCSANFTATVFLVYGCFSTLRTFLAIILPPMRSYIDQAPILIIGFIVPIITSALWTFGLIIMVNQRLNIENQVEKEKLQLVFNTSPDAELITQLNDGLFVDVNSGFSVLSGYTRAEVIGIATIKIIWHNIADQKTFTTEMNDKRICENMEFLFQRKDGSQFVGMISGRIITINTVPHIISVIRDITERKLAEQQIQKLVQQLEIEKNTAQHNSITDSLTGLANRRYFDEALRTEFYRLKRSGSTLSLIMLDVDYFKKFNDSYGHLAGDECLRLIGTTLRTIVGRAPDIVARYGGEEFVVILPETDENGAKSLGERIRKAVEELAIPHAASDIAECVTVSLGVVTVYTNGLASPEKVVSLADEALYCAKKGGRNQIAIATATYC</sequence>
<feature type="transmembrane region" description="Helical" evidence="1">
    <location>
        <begin position="78"/>
        <end position="97"/>
    </location>
</feature>
<keyword evidence="1" id="KW-1133">Transmembrane helix</keyword>
<feature type="transmembrane region" description="Helical" evidence="1">
    <location>
        <begin position="197"/>
        <end position="220"/>
    </location>
</feature>
<dbReference type="PANTHER" id="PTHR45138">
    <property type="entry name" value="REGULATORY COMPONENTS OF SENSORY TRANSDUCTION SYSTEM"/>
    <property type="match status" value="1"/>
</dbReference>
<keyword evidence="1" id="KW-0812">Transmembrane</keyword>
<dbReference type="Gene3D" id="3.30.450.20">
    <property type="entry name" value="PAS domain"/>
    <property type="match status" value="1"/>
</dbReference>
<dbReference type="PROSITE" id="PS50113">
    <property type="entry name" value="PAC"/>
    <property type="match status" value="1"/>
</dbReference>
<dbReference type="RefSeq" id="WP_092334704.1">
    <property type="nucleotide sequence ID" value="NZ_FNCP01000020.1"/>
</dbReference>
<dbReference type="PROSITE" id="PS50887">
    <property type="entry name" value="GGDEF"/>
    <property type="match status" value="1"/>
</dbReference>
<dbReference type="SMART" id="SM00086">
    <property type="entry name" value="PAC"/>
    <property type="match status" value="1"/>
</dbReference>
<feature type="transmembrane region" description="Helical" evidence="1">
    <location>
        <begin position="103"/>
        <end position="120"/>
    </location>
</feature>
<feature type="domain" description="PAC" evidence="3">
    <location>
        <begin position="304"/>
        <end position="354"/>
    </location>
</feature>
<dbReference type="InterPro" id="IPR050469">
    <property type="entry name" value="Diguanylate_Cyclase"/>
</dbReference>